<dbReference type="InterPro" id="IPR023753">
    <property type="entry name" value="FAD/NAD-binding_dom"/>
</dbReference>
<dbReference type="InterPro" id="IPR036188">
    <property type="entry name" value="FAD/NAD-bd_sf"/>
</dbReference>
<dbReference type="PRINTS" id="PR00368">
    <property type="entry name" value="FADPNR"/>
</dbReference>
<sequence length="350" mass="36594">MTAGTLDGPANDLPAESPGGPDAAPRPVHDVDLVIVGAGPAGLYGAYYAGFRGMSVALIDSLPEPGGQVAALYPEKDIFDIAGYPAVKGQALVDALVAQAGQAEPLYLLGESALELRHDAESVEVVTDAGTRVRAKALLLTGGIGTFTPRELPAGGEYLGRGLRYFVRKLDELAGQDVVVVGGGDSAVDWALALEPIARSLTLVHRRDAFRAHEHSVARLQASSVRVLTPFEVAGIAGDDRIAEVTVERVRSGERVTLPAQTVVAALGFIADLGPVQKWGLDLRKRHVLVDRSMRTNLERVFAAGDISDYDGKVRLISVGFGEAAAAVNNLAPLVNPAFGTVPGHSSDAS</sequence>
<name>A0ABV3GTQ7_MICGL</name>
<comment type="cofactor">
    <cofactor evidence="6">
        <name>FAD</name>
        <dbReference type="ChEBI" id="CHEBI:57692"/>
    </cofactor>
    <text evidence="6">Binds 1 FAD per subunit.</text>
</comment>
<evidence type="ECO:0000256" key="7">
    <source>
        <dbReference type="SAM" id="MobiDB-lite"/>
    </source>
</evidence>
<dbReference type="EC" id="1.18.1.2" evidence="6"/>
<comment type="subunit">
    <text evidence="6">Homodimer.</text>
</comment>
<keyword evidence="4 6" id="KW-0560">Oxidoreductase</keyword>
<dbReference type="Proteomes" id="UP001551675">
    <property type="component" value="Unassembled WGS sequence"/>
</dbReference>
<evidence type="ECO:0000313" key="10">
    <source>
        <dbReference type="Proteomes" id="UP001551675"/>
    </source>
</evidence>
<keyword evidence="10" id="KW-1185">Reference proteome</keyword>
<feature type="binding site" evidence="6">
    <location>
        <position position="306"/>
    </location>
    <ligand>
        <name>FAD</name>
        <dbReference type="ChEBI" id="CHEBI:57692"/>
    </ligand>
</feature>
<feature type="binding site" evidence="6">
    <location>
        <position position="113"/>
    </location>
    <ligand>
        <name>FAD</name>
        <dbReference type="ChEBI" id="CHEBI:57692"/>
    </ligand>
</feature>
<dbReference type="RefSeq" id="WP_358142263.1">
    <property type="nucleotide sequence ID" value="NZ_JBFALK010000040.1"/>
</dbReference>
<comment type="caution">
    <text evidence="9">The sequence shown here is derived from an EMBL/GenBank/DDBJ whole genome shotgun (WGS) entry which is preliminary data.</text>
</comment>
<comment type="catalytic activity">
    <reaction evidence="5">
        <text>[thioredoxin]-dithiol + NADP(+) = [thioredoxin]-disulfide + NADPH + H(+)</text>
        <dbReference type="Rhea" id="RHEA:20345"/>
        <dbReference type="Rhea" id="RHEA-COMP:10698"/>
        <dbReference type="Rhea" id="RHEA-COMP:10700"/>
        <dbReference type="ChEBI" id="CHEBI:15378"/>
        <dbReference type="ChEBI" id="CHEBI:29950"/>
        <dbReference type="ChEBI" id="CHEBI:50058"/>
        <dbReference type="ChEBI" id="CHEBI:57783"/>
        <dbReference type="ChEBI" id="CHEBI:58349"/>
        <dbReference type="EC" id="1.8.1.9"/>
    </reaction>
</comment>
<dbReference type="InterPro" id="IPR050097">
    <property type="entry name" value="Ferredoxin-NADP_redctase_2"/>
</dbReference>
<protein>
    <recommendedName>
        <fullName evidence="6">Ferredoxin--NADP reductase</fullName>
        <shortName evidence="6">FNR</shortName>
        <shortName evidence="6">Fd-NADP(+) reductase</shortName>
        <ecNumber evidence="6">1.18.1.2</ecNumber>
    </recommendedName>
</protein>
<dbReference type="PRINTS" id="PR00469">
    <property type="entry name" value="PNDRDTASEII"/>
</dbReference>
<evidence type="ECO:0000313" key="9">
    <source>
        <dbReference type="EMBL" id="MEV0975015.1"/>
    </source>
</evidence>
<organism evidence="9 10">
    <name type="scientific">Microtetraspora glauca</name>
    <dbReference type="NCBI Taxonomy" id="1996"/>
    <lineage>
        <taxon>Bacteria</taxon>
        <taxon>Bacillati</taxon>
        <taxon>Actinomycetota</taxon>
        <taxon>Actinomycetes</taxon>
        <taxon>Streptosporangiales</taxon>
        <taxon>Streptosporangiaceae</taxon>
        <taxon>Microtetraspora</taxon>
    </lineage>
</organism>
<dbReference type="SUPFAM" id="SSF51905">
    <property type="entry name" value="FAD/NAD(P)-binding domain"/>
    <property type="match status" value="1"/>
</dbReference>
<reference evidence="9 10" key="1">
    <citation type="submission" date="2024-06" db="EMBL/GenBank/DDBJ databases">
        <title>The Natural Products Discovery Center: Release of the First 8490 Sequenced Strains for Exploring Actinobacteria Biosynthetic Diversity.</title>
        <authorList>
            <person name="Kalkreuter E."/>
            <person name="Kautsar S.A."/>
            <person name="Yang D."/>
            <person name="Bader C.D."/>
            <person name="Teijaro C.N."/>
            <person name="Fluegel L."/>
            <person name="Davis C.M."/>
            <person name="Simpson J.R."/>
            <person name="Lauterbach L."/>
            <person name="Steele A.D."/>
            <person name="Gui C."/>
            <person name="Meng S."/>
            <person name="Li G."/>
            <person name="Viehrig K."/>
            <person name="Ye F."/>
            <person name="Su P."/>
            <person name="Kiefer A.F."/>
            <person name="Nichols A."/>
            <person name="Cepeda A.J."/>
            <person name="Yan W."/>
            <person name="Fan B."/>
            <person name="Jiang Y."/>
            <person name="Adhikari A."/>
            <person name="Zheng C.-J."/>
            <person name="Schuster L."/>
            <person name="Cowan T.M."/>
            <person name="Smanski M.J."/>
            <person name="Chevrette M.G."/>
            <person name="De Carvalho L.P.S."/>
            <person name="Shen B."/>
        </authorList>
    </citation>
    <scope>NUCLEOTIDE SEQUENCE [LARGE SCALE GENOMIC DNA]</scope>
    <source>
        <strain evidence="9 10">NPDC050100</strain>
    </source>
</reference>
<evidence type="ECO:0000256" key="5">
    <source>
        <dbReference type="ARBA" id="ARBA00048132"/>
    </source>
</evidence>
<keyword evidence="3 6" id="KW-0521">NADP</keyword>
<keyword evidence="2 6" id="KW-0274">FAD</keyword>
<dbReference type="EMBL" id="JBFALK010000040">
    <property type="protein sequence ID" value="MEV0975015.1"/>
    <property type="molecule type" value="Genomic_DNA"/>
</dbReference>
<evidence type="ECO:0000256" key="2">
    <source>
        <dbReference type="ARBA" id="ARBA00022827"/>
    </source>
</evidence>
<proteinExistence type="inferred from homology"/>
<feature type="binding site" evidence="6">
    <location>
        <position position="68"/>
    </location>
    <ligand>
        <name>FAD</name>
        <dbReference type="ChEBI" id="CHEBI:57692"/>
    </ligand>
</feature>
<dbReference type="Pfam" id="PF07992">
    <property type="entry name" value="Pyr_redox_2"/>
    <property type="match status" value="1"/>
</dbReference>
<feature type="binding site" evidence="6">
    <location>
        <position position="73"/>
    </location>
    <ligand>
        <name>FAD</name>
        <dbReference type="ChEBI" id="CHEBI:57692"/>
    </ligand>
</feature>
<evidence type="ECO:0000256" key="1">
    <source>
        <dbReference type="ARBA" id="ARBA00022630"/>
    </source>
</evidence>
<dbReference type="Gene3D" id="3.50.50.60">
    <property type="entry name" value="FAD/NAD(P)-binding domain"/>
    <property type="match status" value="2"/>
</dbReference>
<feature type="domain" description="FAD/NAD(P)-binding" evidence="8">
    <location>
        <begin position="32"/>
        <end position="321"/>
    </location>
</feature>
<feature type="region of interest" description="Disordered" evidence="7">
    <location>
        <begin position="1"/>
        <end position="26"/>
    </location>
</feature>
<dbReference type="HAMAP" id="MF_01685">
    <property type="entry name" value="FENR2"/>
    <property type="match status" value="1"/>
</dbReference>
<dbReference type="PANTHER" id="PTHR48105">
    <property type="entry name" value="THIOREDOXIN REDUCTASE 1-RELATED-RELATED"/>
    <property type="match status" value="1"/>
</dbReference>
<accession>A0ABV3GTQ7</accession>
<comment type="similarity">
    <text evidence="6">Belongs to the ferredoxin--NADP reductase type 2 family.</text>
</comment>
<dbReference type="InterPro" id="IPR022890">
    <property type="entry name" value="Fd--NADP_Rdtase_type_2"/>
</dbReference>
<feature type="binding site" evidence="6">
    <location>
        <position position="147"/>
    </location>
    <ligand>
        <name>FAD</name>
        <dbReference type="ChEBI" id="CHEBI:57692"/>
    </ligand>
</feature>
<comment type="caution">
    <text evidence="6">Lacks conserved residue(s) required for the propagation of feature annotation.</text>
</comment>
<feature type="binding site" evidence="6">
    <location>
        <position position="60"/>
    </location>
    <ligand>
        <name>FAD</name>
        <dbReference type="ChEBI" id="CHEBI:57692"/>
    </ligand>
</feature>
<comment type="catalytic activity">
    <reaction evidence="6">
        <text>2 reduced [2Fe-2S]-[ferredoxin] + NADP(+) + H(+) = 2 oxidized [2Fe-2S]-[ferredoxin] + NADPH</text>
        <dbReference type="Rhea" id="RHEA:20125"/>
        <dbReference type="Rhea" id="RHEA-COMP:10000"/>
        <dbReference type="Rhea" id="RHEA-COMP:10001"/>
        <dbReference type="ChEBI" id="CHEBI:15378"/>
        <dbReference type="ChEBI" id="CHEBI:33737"/>
        <dbReference type="ChEBI" id="CHEBI:33738"/>
        <dbReference type="ChEBI" id="CHEBI:57783"/>
        <dbReference type="ChEBI" id="CHEBI:58349"/>
        <dbReference type="EC" id="1.18.1.2"/>
    </reaction>
</comment>
<evidence type="ECO:0000256" key="6">
    <source>
        <dbReference type="HAMAP-Rule" id="MF_01685"/>
    </source>
</evidence>
<gene>
    <name evidence="9" type="ORF">AB0I59_41040</name>
</gene>
<evidence type="ECO:0000259" key="8">
    <source>
        <dbReference type="Pfam" id="PF07992"/>
    </source>
</evidence>
<keyword evidence="1 6" id="KW-0285">Flavoprotein</keyword>
<evidence type="ECO:0000256" key="3">
    <source>
        <dbReference type="ARBA" id="ARBA00022857"/>
    </source>
</evidence>
<evidence type="ECO:0000256" key="4">
    <source>
        <dbReference type="ARBA" id="ARBA00023002"/>
    </source>
</evidence>
<feature type="binding site" evidence="6">
    <location>
        <position position="347"/>
    </location>
    <ligand>
        <name>FAD</name>
        <dbReference type="ChEBI" id="CHEBI:57692"/>
    </ligand>
</feature>